<reference evidence="6 7" key="1">
    <citation type="submission" date="2023-07" db="EMBL/GenBank/DDBJ databases">
        <title>Sorghum-associated microbial communities from plants grown in Nebraska, USA.</title>
        <authorList>
            <person name="Schachtman D."/>
        </authorList>
    </citation>
    <scope>NUCLEOTIDE SEQUENCE [LARGE SCALE GENOMIC DNA]</scope>
    <source>
        <strain evidence="6 7">CC482</strain>
    </source>
</reference>
<keyword evidence="4 5" id="KW-0472">Membrane</keyword>
<feature type="transmembrane region" description="Helical" evidence="5">
    <location>
        <begin position="6"/>
        <end position="22"/>
    </location>
</feature>
<organism evidence="6 7">
    <name type="scientific">Paenibacillus harenae</name>
    <dbReference type="NCBI Taxonomy" id="306543"/>
    <lineage>
        <taxon>Bacteria</taxon>
        <taxon>Bacillati</taxon>
        <taxon>Bacillota</taxon>
        <taxon>Bacilli</taxon>
        <taxon>Bacillales</taxon>
        <taxon>Paenibacillaceae</taxon>
        <taxon>Paenibacillus</taxon>
    </lineage>
</organism>
<feature type="transmembrane region" description="Helical" evidence="5">
    <location>
        <begin position="43"/>
        <end position="61"/>
    </location>
</feature>
<evidence type="ECO:0000256" key="1">
    <source>
        <dbReference type="ARBA" id="ARBA00004141"/>
    </source>
</evidence>
<feature type="transmembrane region" description="Helical" evidence="5">
    <location>
        <begin position="67"/>
        <end position="87"/>
    </location>
</feature>
<keyword evidence="7" id="KW-1185">Reference proteome</keyword>
<dbReference type="EMBL" id="JAUSSU010000010">
    <property type="protein sequence ID" value="MDQ0115277.1"/>
    <property type="molecule type" value="Genomic_DNA"/>
</dbReference>
<evidence type="ECO:0000313" key="6">
    <source>
        <dbReference type="EMBL" id="MDQ0115277.1"/>
    </source>
</evidence>
<dbReference type="Proteomes" id="UP001229346">
    <property type="component" value="Unassembled WGS sequence"/>
</dbReference>
<keyword evidence="2 5" id="KW-0812">Transmembrane</keyword>
<keyword evidence="3 5" id="KW-1133">Transmembrane helix</keyword>
<proteinExistence type="predicted"/>
<comment type="subcellular location">
    <subcellularLocation>
        <location evidence="1">Membrane</location>
        <topology evidence="1">Multi-pass membrane protein</topology>
    </subcellularLocation>
</comment>
<dbReference type="Pfam" id="PF13564">
    <property type="entry name" value="DoxX_2"/>
    <property type="match status" value="1"/>
</dbReference>
<evidence type="ECO:0000313" key="7">
    <source>
        <dbReference type="Proteomes" id="UP001229346"/>
    </source>
</evidence>
<name>A0ABT9U6L0_PAEHA</name>
<protein>
    <submittedName>
        <fullName evidence="6">Membrane protein YphA (DoxX/SURF4 family)</fullName>
    </submittedName>
</protein>
<evidence type="ECO:0000256" key="3">
    <source>
        <dbReference type="ARBA" id="ARBA00022989"/>
    </source>
</evidence>
<evidence type="ECO:0000256" key="5">
    <source>
        <dbReference type="SAM" id="Phobius"/>
    </source>
</evidence>
<sequence>MNIALWVAQILLGFMFVMAGSMKTFNHKKVKETMSWAKNGSTGYILFVGLSELLGGLGLLLPGALDIAPVLTGIAAIGIAIIMVLAIAFHAKQKETQAIGMNVVLLLLALFIAVGRLGIEPF</sequence>
<gene>
    <name evidence="6" type="ORF">J2T15_004735</name>
</gene>
<accession>A0ABT9U6L0</accession>
<dbReference type="InterPro" id="IPR032808">
    <property type="entry name" value="DoxX"/>
</dbReference>
<evidence type="ECO:0000256" key="4">
    <source>
        <dbReference type="ARBA" id="ARBA00023136"/>
    </source>
</evidence>
<dbReference type="RefSeq" id="WP_307206777.1">
    <property type="nucleotide sequence ID" value="NZ_JAUSST010000003.1"/>
</dbReference>
<feature type="transmembrane region" description="Helical" evidence="5">
    <location>
        <begin position="99"/>
        <end position="119"/>
    </location>
</feature>
<comment type="caution">
    <text evidence="6">The sequence shown here is derived from an EMBL/GenBank/DDBJ whole genome shotgun (WGS) entry which is preliminary data.</text>
</comment>
<evidence type="ECO:0000256" key="2">
    <source>
        <dbReference type="ARBA" id="ARBA00022692"/>
    </source>
</evidence>